<evidence type="ECO:0000256" key="1">
    <source>
        <dbReference type="ARBA" id="ARBA00001936"/>
    </source>
</evidence>
<evidence type="ECO:0000259" key="5">
    <source>
        <dbReference type="Pfam" id="PF00557"/>
    </source>
</evidence>
<keyword evidence="2" id="KW-0479">Metal-binding</keyword>
<dbReference type="InterPro" id="IPR000994">
    <property type="entry name" value="Pept_M24"/>
</dbReference>
<dbReference type="GO" id="GO:0004177">
    <property type="term" value="F:aminopeptidase activity"/>
    <property type="evidence" value="ECO:0007669"/>
    <property type="project" value="TreeGrafter"/>
</dbReference>
<dbReference type="InterPro" id="IPR001131">
    <property type="entry name" value="Peptidase_M24B_aminopep-P_CS"/>
</dbReference>
<evidence type="ECO:0000256" key="3">
    <source>
        <dbReference type="ARBA" id="ARBA00022801"/>
    </source>
</evidence>
<dbReference type="InterPro" id="IPR052433">
    <property type="entry name" value="X-Pro_dipept-like"/>
</dbReference>
<dbReference type="AlphaFoldDB" id="A0A382B4L5"/>
<reference evidence="7" key="1">
    <citation type="submission" date="2018-05" db="EMBL/GenBank/DDBJ databases">
        <authorList>
            <person name="Lanie J.A."/>
            <person name="Ng W.-L."/>
            <person name="Kazmierczak K.M."/>
            <person name="Andrzejewski T.M."/>
            <person name="Davidsen T.M."/>
            <person name="Wayne K.J."/>
            <person name="Tettelin H."/>
            <person name="Glass J.I."/>
            <person name="Rusch D."/>
            <person name="Podicherti R."/>
            <person name="Tsui H.-C.T."/>
            <person name="Winkler M.E."/>
        </authorList>
    </citation>
    <scope>NUCLEOTIDE SEQUENCE</scope>
</reference>
<feature type="non-terminal residue" evidence="7">
    <location>
        <position position="1"/>
    </location>
</feature>
<dbReference type="Pfam" id="PF21216">
    <property type="entry name" value="PepQ_N"/>
    <property type="match status" value="1"/>
</dbReference>
<dbReference type="NCBIfam" id="NF010133">
    <property type="entry name" value="PRK13607.1"/>
    <property type="match status" value="1"/>
</dbReference>
<feature type="domain" description="Xaa-Pro dipeptidase N-terminal" evidence="6">
    <location>
        <begin position="4"/>
        <end position="157"/>
    </location>
</feature>
<evidence type="ECO:0000259" key="6">
    <source>
        <dbReference type="Pfam" id="PF21216"/>
    </source>
</evidence>
<feature type="domain" description="Peptidase M24" evidence="5">
    <location>
        <begin position="168"/>
        <end position="430"/>
    </location>
</feature>
<keyword evidence="4" id="KW-0464">Manganese</keyword>
<accession>A0A382B4L5</accession>
<dbReference type="GO" id="GO:0005829">
    <property type="term" value="C:cytosol"/>
    <property type="evidence" value="ECO:0007669"/>
    <property type="project" value="TreeGrafter"/>
</dbReference>
<proteinExistence type="predicted"/>
<sequence>VSSSLFNAHINHVCTIYAEVLKNSECQDGTIDSVLVHSGSEQYYYGDDRDIRFQAFGHFCHWIPVNRPDQFLYFKPGNKPIYFQVVPNDYWYDLSIDAESWWADEFDIVKLNALKELPAKLPNSNIAYLGGHPQVAKFLGIKKKAMNPSSLLRFLDFQRAYKTDYELEQLRAANQLAAVGHKAARNCFLDGGNEYQIHMAFLTACDILEEESPYTNIVALDEKSAILHYQQKRRESADQSQVLLIDAGCRINGYASDITRTWAKDTAPLVFKDLLKGMQDLEQQLVNLVTPGLAYPEIHSEALAGVANLLIALDICHGTSEELIRNNLPQRFLPHGIGHLLGIQVHDVGGHQTDAAGNKSEPPQHSPALRNTRVLDENMVFTIEPGCYFIPLLLEPLRSQSKGVFINWALVDELYHCGGIRIEDNVRVTKNGFENLTQQFE</sequence>
<protein>
    <submittedName>
        <fullName evidence="7">Uncharacterized protein</fullName>
    </submittedName>
</protein>
<dbReference type="Pfam" id="PF00557">
    <property type="entry name" value="Peptidase_M24"/>
    <property type="match status" value="1"/>
</dbReference>
<organism evidence="7">
    <name type="scientific">marine metagenome</name>
    <dbReference type="NCBI Taxonomy" id="408172"/>
    <lineage>
        <taxon>unclassified sequences</taxon>
        <taxon>metagenomes</taxon>
        <taxon>ecological metagenomes</taxon>
    </lineage>
</organism>
<name>A0A382B4L5_9ZZZZ</name>
<dbReference type="SUPFAM" id="SSF55920">
    <property type="entry name" value="Creatinase/aminopeptidase"/>
    <property type="match status" value="1"/>
</dbReference>
<dbReference type="Gene3D" id="3.90.230.10">
    <property type="entry name" value="Creatinase/methionine aminopeptidase superfamily"/>
    <property type="match status" value="1"/>
</dbReference>
<dbReference type="EMBL" id="UINC01028194">
    <property type="protein sequence ID" value="SVB08746.1"/>
    <property type="molecule type" value="Genomic_DNA"/>
</dbReference>
<dbReference type="GO" id="GO:0046872">
    <property type="term" value="F:metal ion binding"/>
    <property type="evidence" value="ECO:0007669"/>
    <property type="project" value="UniProtKB-KW"/>
</dbReference>
<gene>
    <name evidence="7" type="ORF">METZ01_LOCUS161600</name>
</gene>
<dbReference type="PANTHER" id="PTHR43226:SF8">
    <property type="entry name" value="XAA-PRO DIPEPTIDASE"/>
    <property type="match status" value="1"/>
</dbReference>
<dbReference type="PROSITE" id="PS00491">
    <property type="entry name" value="PROLINE_PEPTIDASE"/>
    <property type="match status" value="1"/>
</dbReference>
<dbReference type="InterPro" id="IPR036005">
    <property type="entry name" value="Creatinase/aminopeptidase-like"/>
</dbReference>
<comment type="cofactor">
    <cofactor evidence="1">
        <name>Mn(2+)</name>
        <dbReference type="ChEBI" id="CHEBI:29035"/>
    </cofactor>
</comment>
<dbReference type="Gene3D" id="3.40.350.10">
    <property type="entry name" value="Creatinase/prolidase N-terminal domain"/>
    <property type="match status" value="1"/>
</dbReference>
<dbReference type="InterPro" id="IPR048819">
    <property type="entry name" value="PepQ_N"/>
</dbReference>
<dbReference type="GO" id="GO:0006508">
    <property type="term" value="P:proteolysis"/>
    <property type="evidence" value="ECO:0007669"/>
    <property type="project" value="TreeGrafter"/>
</dbReference>
<keyword evidence="3" id="KW-0378">Hydrolase</keyword>
<dbReference type="InterPro" id="IPR029149">
    <property type="entry name" value="Creatin/AminoP/Spt16_N"/>
</dbReference>
<dbReference type="PANTHER" id="PTHR43226">
    <property type="entry name" value="XAA-PRO AMINOPEPTIDASE 3"/>
    <property type="match status" value="1"/>
</dbReference>
<evidence type="ECO:0000256" key="2">
    <source>
        <dbReference type="ARBA" id="ARBA00022723"/>
    </source>
</evidence>
<evidence type="ECO:0000256" key="4">
    <source>
        <dbReference type="ARBA" id="ARBA00023211"/>
    </source>
</evidence>
<evidence type="ECO:0000313" key="7">
    <source>
        <dbReference type="EMBL" id="SVB08746.1"/>
    </source>
</evidence>